<dbReference type="GO" id="GO:0005319">
    <property type="term" value="F:lipid transporter activity"/>
    <property type="evidence" value="ECO:0007669"/>
    <property type="project" value="TreeGrafter"/>
</dbReference>
<dbReference type="GO" id="GO:0140359">
    <property type="term" value="F:ABC-type transporter activity"/>
    <property type="evidence" value="ECO:0007669"/>
    <property type="project" value="InterPro"/>
</dbReference>
<dbReference type="PROSITE" id="PS50893">
    <property type="entry name" value="ABC_TRANSPORTER_2"/>
    <property type="match status" value="2"/>
</dbReference>
<gene>
    <name evidence="5" type="primary">Dwil\GK24939</name>
    <name evidence="5" type="ORF">Dwil_GK24939</name>
</gene>
<name>B4NDB8_DROWI</name>
<evidence type="ECO:0000256" key="3">
    <source>
        <dbReference type="SAM" id="Phobius"/>
    </source>
</evidence>
<reference evidence="5 6" key="1">
    <citation type="journal article" date="2007" name="Nature">
        <title>Evolution of genes and genomes on the Drosophila phylogeny.</title>
        <authorList>
            <consortium name="Drosophila 12 Genomes Consortium"/>
            <person name="Clark A.G."/>
            <person name="Eisen M.B."/>
            <person name="Smith D.R."/>
            <person name="Bergman C.M."/>
            <person name="Oliver B."/>
            <person name="Markow T.A."/>
            <person name="Kaufman T.C."/>
            <person name="Kellis M."/>
            <person name="Gelbart W."/>
            <person name="Iyer V.N."/>
            <person name="Pollard D.A."/>
            <person name="Sackton T.B."/>
            <person name="Larracuente A.M."/>
            <person name="Singh N.D."/>
            <person name="Abad J.P."/>
            <person name="Abt D.N."/>
            <person name="Adryan B."/>
            <person name="Aguade M."/>
            <person name="Akashi H."/>
            <person name="Anderson W.W."/>
            <person name="Aquadro C.F."/>
            <person name="Ardell D.H."/>
            <person name="Arguello R."/>
            <person name="Artieri C.G."/>
            <person name="Barbash D.A."/>
            <person name="Barker D."/>
            <person name="Barsanti P."/>
            <person name="Batterham P."/>
            <person name="Batzoglou S."/>
            <person name="Begun D."/>
            <person name="Bhutkar A."/>
            <person name="Blanco E."/>
            <person name="Bosak S.A."/>
            <person name="Bradley R.K."/>
            <person name="Brand A.D."/>
            <person name="Brent M.R."/>
            <person name="Brooks A.N."/>
            <person name="Brown R.H."/>
            <person name="Butlin R.K."/>
            <person name="Caggese C."/>
            <person name="Calvi B.R."/>
            <person name="Bernardo de Carvalho A."/>
            <person name="Caspi A."/>
            <person name="Castrezana S."/>
            <person name="Celniker S.E."/>
            <person name="Chang J.L."/>
            <person name="Chapple C."/>
            <person name="Chatterji S."/>
            <person name="Chinwalla A."/>
            <person name="Civetta A."/>
            <person name="Clifton S.W."/>
            <person name="Comeron J.M."/>
            <person name="Costello J.C."/>
            <person name="Coyne J.A."/>
            <person name="Daub J."/>
            <person name="David R.G."/>
            <person name="Delcher A.L."/>
            <person name="Delehaunty K."/>
            <person name="Do C.B."/>
            <person name="Ebling H."/>
            <person name="Edwards K."/>
            <person name="Eickbush T."/>
            <person name="Evans J.D."/>
            <person name="Filipski A."/>
            <person name="Findeiss S."/>
            <person name="Freyhult E."/>
            <person name="Fulton L."/>
            <person name="Fulton R."/>
            <person name="Garcia A.C."/>
            <person name="Gardiner A."/>
            <person name="Garfield D.A."/>
            <person name="Garvin B.E."/>
            <person name="Gibson G."/>
            <person name="Gilbert D."/>
            <person name="Gnerre S."/>
            <person name="Godfrey J."/>
            <person name="Good R."/>
            <person name="Gotea V."/>
            <person name="Gravely B."/>
            <person name="Greenberg A.J."/>
            <person name="Griffiths-Jones S."/>
            <person name="Gross S."/>
            <person name="Guigo R."/>
            <person name="Gustafson E.A."/>
            <person name="Haerty W."/>
            <person name="Hahn M.W."/>
            <person name="Halligan D.L."/>
            <person name="Halpern A.L."/>
            <person name="Halter G.M."/>
            <person name="Han M.V."/>
            <person name="Heger A."/>
            <person name="Hillier L."/>
            <person name="Hinrichs A.S."/>
            <person name="Holmes I."/>
            <person name="Hoskins R.A."/>
            <person name="Hubisz M.J."/>
            <person name="Hultmark D."/>
            <person name="Huntley M.A."/>
            <person name="Jaffe D.B."/>
            <person name="Jagadeeshan S."/>
            <person name="Jeck W.R."/>
            <person name="Johnson J."/>
            <person name="Jones C.D."/>
            <person name="Jordan W.C."/>
            <person name="Karpen G.H."/>
            <person name="Kataoka E."/>
            <person name="Keightley P.D."/>
            <person name="Kheradpour P."/>
            <person name="Kirkness E.F."/>
            <person name="Koerich L.B."/>
            <person name="Kristiansen K."/>
            <person name="Kudrna D."/>
            <person name="Kulathinal R.J."/>
            <person name="Kumar S."/>
            <person name="Kwok R."/>
            <person name="Lander E."/>
            <person name="Langley C.H."/>
            <person name="Lapoint R."/>
            <person name="Lazzaro B.P."/>
            <person name="Lee S.J."/>
            <person name="Levesque L."/>
            <person name="Li R."/>
            <person name="Lin C.F."/>
            <person name="Lin M.F."/>
            <person name="Lindblad-Toh K."/>
            <person name="Llopart A."/>
            <person name="Long M."/>
            <person name="Low L."/>
            <person name="Lozovsky E."/>
            <person name="Lu J."/>
            <person name="Luo M."/>
            <person name="Machado C.A."/>
            <person name="Makalowski W."/>
            <person name="Marzo M."/>
            <person name="Matsuda M."/>
            <person name="Matzkin L."/>
            <person name="McAllister B."/>
            <person name="McBride C.S."/>
            <person name="McKernan B."/>
            <person name="McKernan K."/>
            <person name="Mendez-Lago M."/>
            <person name="Minx P."/>
            <person name="Mollenhauer M.U."/>
            <person name="Montooth K."/>
            <person name="Mount S.M."/>
            <person name="Mu X."/>
            <person name="Myers E."/>
            <person name="Negre B."/>
            <person name="Newfeld S."/>
            <person name="Nielsen R."/>
            <person name="Noor M.A."/>
            <person name="O'Grady P."/>
            <person name="Pachter L."/>
            <person name="Papaceit M."/>
            <person name="Parisi M.J."/>
            <person name="Parisi M."/>
            <person name="Parts L."/>
            <person name="Pedersen J.S."/>
            <person name="Pesole G."/>
            <person name="Phillippy A.M."/>
            <person name="Ponting C.P."/>
            <person name="Pop M."/>
            <person name="Porcelli D."/>
            <person name="Powell J.R."/>
            <person name="Prohaska S."/>
            <person name="Pruitt K."/>
            <person name="Puig M."/>
            <person name="Quesneville H."/>
            <person name="Ram K.R."/>
            <person name="Rand D."/>
            <person name="Rasmussen M.D."/>
            <person name="Reed L.K."/>
            <person name="Reenan R."/>
            <person name="Reily A."/>
            <person name="Remington K.A."/>
            <person name="Rieger T.T."/>
            <person name="Ritchie M.G."/>
            <person name="Robin C."/>
            <person name="Rogers Y.H."/>
            <person name="Rohde C."/>
            <person name="Rozas J."/>
            <person name="Rubenfield M.J."/>
            <person name="Ruiz A."/>
            <person name="Russo S."/>
            <person name="Salzberg S.L."/>
            <person name="Sanchez-Gracia A."/>
            <person name="Saranga D.J."/>
            <person name="Sato H."/>
            <person name="Schaeffer S.W."/>
            <person name="Schatz M.C."/>
            <person name="Schlenke T."/>
            <person name="Schwartz R."/>
            <person name="Segarra C."/>
            <person name="Singh R.S."/>
            <person name="Sirot L."/>
            <person name="Sirota M."/>
            <person name="Sisneros N.B."/>
            <person name="Smith C.D."/>
            <person name="Smith T.F."/>
            <person name="Spieth J."/>
            <person name="Stage D.E."/>
            <person name="Stark A."/>
            <person name="Stephan W."/>
            <person name="Strausberg R.L."/>
            <person name="Strempel S."/>
            <person name="Sturgill D."/>
            <person name="Sutton G."/>
            <person name="Sutton G.G."/>
            <person name="Tao W."/>
            <person name="Teichmann S."/>
            <person name="Tobari Y.N."/>
            <person name="Tomimura Y."/>
            <person name="Tsolas J.M."/>
            <person name="Valente V.L."/>
            <person name="Venter E."/>
            <person name="Venter J.C."/>
            <person name="Vicario S."/>
            <person name="Vieira F.G."/>
            <person name="Vilella A.J."/>
            <person name="Villasante A."/>
            <person name="Walenz B."/>
            <person name="Wang J."/>
            <person name="Wasserman M."/>
            <person name="Watts T."/>
            <person name="Wilson D."/>
            <person name="Wilson R.K."/>
            <person name="Wing R.A."/>
            <person name="Wolfner M.F."/>
            <person name="Wong A."/>
            <person name="Wong G.K."/>
            <person name="Wu C.I."/>
            <person name="Wu G."/>
            <person name="Yamamoto D."/>
            <person name="Yang H.P."/>
            <person name="Yang S.P."/>
            <person name="Yorke J.A."/>
            <person name="Yoshida K."/>
            <person name="Zdobnov E."/>
            <person name="Zhang P."/>
            <person name="Zhang Y."/>
            <person name="Zimin A.V."/>
            <person name="Baldwin J."/>
            <person name="Abdouelleil A."/>
            <person name="Abdulkadir J."/>
            <person name="Abebe A."/>
            <person name="Abera B."/>
            <person name="Abreu J."/>
            <person name="Acer S.C."/>
            <person name="Aftuck L."/>
            <person name="Alexander A."/>
            <person name="An P."/>
            <person name="Anderson E."/>
            <person name="Anderson S."/>
            <person name="Arachi H."/>
            <person name="Azer M."/>
            <person name="Bachantsang P."/>
            <person name="Barry A."/>
            <person name="Bayul T."/>
            <person name="Berlin A."/>
            <person name="Bessette D."/>
            <person name="Bloom T."/>
            <person name="Blye J."/>
            <person name="Boguslavskiy L."/>
            <person name="Bonnet C."/>
            <person name="Boukhgalter B."/>
            <person name="Bourzgui I."/>
            <person name="Brown A."/>
            <person name="Cahill P."/>
            <person name="Channer S."/>
            <person name="Cheshatsang Y."/>
            <person name="Chuda L."/>
            <person name="Citroen M."/>
            <person name="Collymore A."/>
            <person name="Cooke P."/>
            <person name="Costello M."/>
            <person name="D'Aco K."/>
            <person name="Daza R."/>
            <person name="De Haan G."/>
            <person name="DeGray S."/>
            <person name="DeMaso C."/>
            <person name="Dhargay N."/>
            <person name="Dooley K."/>
            <person name="Dooley E."/>
            <person name="Doricent M."/>
            <person name="Dorje P."/>
            <person name="Dorjee K."/>
            <person name="Dupes A."/>
            <person name="Elong R."/>
            <person name="Falk J."/>
            <person name="Farina A."/>
            <person name="Faro S."/>
            <person name="Ferguson D."/>
            <person name="Fisher S."/>
            <person name="Foley C.D."/>
            <person name="Franke A."/>
            <person name="Friedrich D."/>
            <person name="Gadbois L."/>
            <person name="Gearin G."/>
            <person name="Gearin C.R."/>
            <person name="Giannoukos G."/>
            <person name="Goode T."/>
            <person name="Graham J."/>
            <person name="Grandbois E."/>
            <person name="Grewal S."/>
            <person name="Gyaltsen K."/>
            <person name="Hafez N."/>
            <person name="Hagos B."/>
            <person name="Hall J."/>
            <person name="Henson C."/>
            <person name="Hollinger A."/>
            <person name="Honan T."/>
            <person name="Huard M.D."/>
            <person name="Hughes L."/>
            <person name="Hurhula B."/>
            <person name="Husby M.E."/>
            <person name="Kamat A."/>
            <person name="Kanga B."/>
            <person name="Kashin S."/>
            <person name="Khazanovich D."/>
            <person name="Kisner P."/>
            <person name="Lance K."/>
            <person name="Lara M."/>
            <person name="Lee W."/>
            <person name="Lennon N."/>
            <person name="Letendre F."/>
            <person name="LeVine R."/>
            <person name="Lipovsky A."/>
            <person name="Liu X."/>
            <person name="Liu J."/>
            <person name="Liu S."/>
            <person name="Lokyitsang T."/>
            <person name="Lokyitsang Y."/>
            <person name="Lubonja R."/>
            <person name="Lui A."/>
            <person name="MacDonald P."/>
            <person name="Magnisalis V."/>
            <person name="Maru K."/>
            <person name="Matthews C."/>
            <person name="McCusker W."/>
            <person name="McDonough S."/>
            <person name="Mehta T."/>
            <person name="Meldrim J."/>
            <person name="Meneus L."/>
            <person name="Mihai O."/>
            <person name="Mihalev A."/>
            <person name="Mihova T."/>
            <person name="Mittelman R."/>
            <person name="Mlenga V."/>
            <person name="Montmayeur A."/>
            <person name="Mulrain L."/>
            <person name="Navidi A."/>
            <person name="Naylor J."/>
            <person name="Negash T."/>
            <person name="Nguyen T."/>
            <person name="Nguyen N."/>
            <person name="Nicol R."/>
            <person name="Norbu C."/>
            <person name="Norbu N."/>
            <person name="Novod N."/>
            <person name="O'Neill B."/>
            <person name="Osman S."/>
            <person name="Markiewicz E."/>
            <person name="Oyono O.L."/>
            <person name="Patti C."/>
            <person name="Phunkhang P."/>
            <person name="Pierre F."/>
            <person name="Priest M."/>
            <person name="Raghuraman S."/>
            <person name="Rege F."/>
            <person name="Reyes R."/>
            <person name="Rise C."/>
            <person name="Rogov P."/>
            <person name="Ross K."/>
            <person name="Ryan E."/>
            <person name="Settipalli S."/>
            <person name="Shea T."/>
            <person name="Sherpa N."/>
            <person name="Shi L."/>
            <person name="Shih D."/>
            <person name="Sparrow T."/>
            <person name="Spaulding J."/>
            <person name="Stalker J."/>
            <person name="Stange-Thomann N."/>
            <person name="Stavropoulos S."/>
            <person name="Stone C."/>
            <person name="Strader C."/>
            <person name="Tesfaye S."/>
            <person name="Thomson T."/>
            <person name="Thoulutsang Y."/>
            <person name="Thoulutsang D."/>
            <person name="Topham K."/>
            <person name="Topping I."/>
            <person name="Tsamla T."/>
            <person name="Vassiliev H."/>
            <person name="Vo A."/>
            <person name="Wangchuk T."/>
            <person name="Wangdi T."/>
            <person name="Weiand M."/>
            <person name="Wilkinson J."/>
            <person name="Wilson A."/>
            <person name="Yadav S."/>
            <person name="Young G."/>
            <person name="Yu Q."/>
            <person name="Zembek L."/>
            <person name="Zhong D."/>
            <person name="Zimmer A."/>
            <person name="Zwirko Z."/>
            <person name="Jaffe D.B."/>
            <person name="Alvarez P."/>
            <person name="Brockman W."/>
            <person name="Butler J."/>
            <person name="Chin C."/>
            <person name="Gnerre S."/>
            <person name="Grabherr M."/>
            <person name="Kleber M."/>
            <person name="Mauceli E."/>
            <person name="MacCallum I."/>
        </authorList>
    </citation>
    <scope>NUCLEOTIDE SEQUENCE [LARGE SCALE GENOMIC DNA]</scope>
    <source>
        <strain evidence="6">Tucson 14030-0811.24</strain>
    </source>
</reference>
<dbReference type="PANTHER" id="PTHR19229">
    <property type="entry name" value="ATP-BINDING CASSETTE TRANSPORTER SUBFAMILY A ABCA"/>
    <property type="match status" value="1"/>
</dbReference>
<dbReference type="STRING" id="7260.B4NDB8"/>
<keyword evidence="3" id="KW-0472">Membrane</keyword>
<keyword evidence="6" id="KW-1185">Reference proteome</keyword>
<accession>B4NDB8</accession>
<dbReference type="PANTHER" id="PTHR19229:SF250">
    <property type="entry name" value="ABC TRANSPORTER DOMAIN-CONTAINING PROTEIN-RELATED"/>
    <property type="match status" value="1"/>
</dbReference>
<dbReference type="SMART" id="SM00382">
    <property type="entry name" value="AAA"/>
    <property type="match status" value="2"/>
</dbReference>
<proteinExistence type="predicted"/>
<evidence type="ECO:0000259" key="4">
    <source>
        <dbReference type="PROSITE" id="PS50893"/>
    </source>
</evidence>
<keyword evidence="2" id="KW-0067">ATP-binding</keyword>
<evidence type="ECO:0000256" key="2">
    <source>
        <dbReference type="ARBA" id="ARBA00022840"/>
    </source>
</evidence>
<dbReference type="eggNOG" id="KOG0059">
    <property type="taxonomic scope" value="Eukaryota"/>
</dbReference>
<keyword evidence="3" id="KW-0812">Transmembrane</keyword>
<sequence>MEVPAGVIFALTLVLNGYSIENEPEKKWIQYNAVPLDDSWKRLLEKINWRRNEMIREQSSFQSNVFVPQIIVGYAPNDTVAINRLVDVALGKLSLTGDQIAGFDSCETLRVRASADQYIASICFNYDKEKDESLPNGLPLQLKFSIVMPSEFRLYERTWLGSSWTMDRIYDNRHFFGQDNINENGDCTGYVREGFIPLQYYVSNTYLEMSAMTKAKPLPKVNLRRFDGNPNIVWLFDEGLDKLNVLALIVGFLFPVTLLAKQIVEERETGQNFGLQINNITMSMQKAAWYFNGICQLLITAIMLATMLKLKWNGQRAAIRKCPLDLIFLFFISYVISAMGFVILMSAIMRTTKMTVALVPICWLLTCLPFLSAQTFGSEWSNILFMLSTILLCNVLFSHGLIKLLRFEEFPTPLTTDQYLYSNIMWHEHTLIVVIGYFYVQTVIYILVALILNGTICPCLMNTLKGEYFRKLWHCWRRMVKKRQRKRRKARENVVRLRAAESRRISEITDNREQFTREIIFVPKDRTELKSASAVSISSAGTADTLVKQSDEKTVEGAAQGNRFWAWWDKFWEIPPPPPPQPPATNPNDEGRRTEYEKFQKYGIDTTTDKDNYSPDTDLNSSQVDDIFSSPIIEFSHVWKKYSKSYVLKNFSLKVFQDEVVVVLGHNASGKTTLMKILSGEIQPTIGKVYISGHNVEKHTTKAFSNVGMAIHHIDLFGEFTLANHLMYFCRLRGLRRRQSQTDVETYVQSLELEDIRDKPVKSLTSGQKQLLQTLCAFAGRTRIVLLDKPLEGVDEHKMRLFFNFVADQRADRTIFLTTNNPKVASNLADRVAILVKGYLHSFATEKSIFQRYKDAYRLMFHVKESCDTIKLKKYLTYHIPKIELESNLGNTFVYLIKFSDLINIVQLLEQLPTRLEDLQLVSYHLIESSLDIIMFNALTYEGVVGKEGRQYDAEHFRNSNRKSAFKTFASNTEVLESVAQKIRRIDETHLMIRKSQRLGGIRLILAHIGELLKKRFLVDIRHSVLPAFQVFLPIILAVWTLSEPYLRSARLVLPTTYFSLNQYEASSISLMQQNGPHTEPIDAAIQHYMKEPIVHQLAADIDLMEYIQNYISKNFMLTDMKFVVAAIFSNDEVEALFNFDLHRSAPLSLSLVMDALAVGYVSPESRIIVHKETLPYATIHKIALQSGLSTYDFVFKLTMCFCFCCIWALPMLNISLSRGYRYGRIELLAGMSQGTLMVATQIYGLLKVFAGLVPINAALIIFRPDSKYDQDILHLKERQDLENTWINEKSRVRTLERPNIKDKALHVENLGMFFGLRVVLKHINFMLERNQVMAILGRNGSGKTVLFKAILGIFPTPSSGHITSYHKGTYQLHEHEDYKHFGYSAQDDDIKDGLTVIEAFQLVLLIRGVKSAHVKREARTLCQVFDLYKFRFHSLTYCSRGVMKRLSIAIAMIGYAGLILLDEPFAYLDIISQRVLYYLIQNLCSHGRAVLYTCSDSHFVEPAHRCVTLNQFGRMEGIGERLQLQQNVAYSHYYQIEVRFNLRSVMQLVLALETNDYSQFDVSTIEPDDVNSIDIESELESESPDKEDWEIEFDDSVDSSIYQSSLDQPRWKSNNRLKYWMVYRLIENIFPHAIIKKMSYQTACFWLSSKQYSIPNTLVTLHKNRHTFYSYSITPPTTDSIYRNLTHTQSNRKPSDEGHFN</sequence>
<feature type="transmembrane region" description="Helical" evidence="3">
    <location>
        <begin position="326"/>
        <end position="348"/>
    </location>
</feature>
<dbReference type="FunCoup" id="B4NDB8">
    <property type="interactions" value="2"/>
</dbReference>
<dbReference type="InterPro" id="IPR003593">
    <property type="entry name" value="AAA+_ATPase"/>
</dbReference>
<organism evidence="5 6">
    <name type="scientific">Drosophila willistoni</name>
    <name type="common">Fruit fly</name>
    <dbReference type="NCBI Taxonomy" id="7260"/>
    <lineage>
        <taxon>Eukaryota</taxon>
        <taxon>Metazoa</taxon>
        <taxon>Ecdysozoa</taxon>
        <taxon>Arthropoda</taxon>
        <taxon>Hexapoda</taxon>
        <taxon>Insecta</taxon>
        <taxon>Pterygota</taxon>
        <taxon>Neoptera</taxon>
        <taxon>Endopterygota</taxon>
        <taxon>Diptera</taxon>
        <taxon>Brachycera</taxon>
        <taxon>Muscomorpha</taxon>
        <taxon>Ephydroidea</taxon>
        <taxon>Drosophilidae</taxon>
        <taxon>Drosophila</taxon>
        <taxon>Sophophora</taxon>
    </lineage>
</organism>
<feature type="transmembrane region" description="Helical" evidence="3">
    <location>
        <begin position="354"/>
        <end position="371"/>
    </location>
</feature>
<dbReference type="Proteomes" id="UP000007798">
    <property type="component" value="Unassembled WGS sequence"/>
</dbReference>
<feature type="domain" description="ABC transporter" evidence="4">
    <location>
        <begin position="633"/>
        <end position="862"/>
    </location>
</feature>
<dbReference type="Pfam" id="PF00005">
    <property type="entry name" value="ABC_tran"/>
    <property type="match status" value="2"/>
</dbReference>
<dbReference type="GO" id="GO:0016020">
    <property type="term" value="C:membrane"/>
    <property type="evidence" value="ECO:0007669"/>
    <property type="project" value="InterPro"/>
</dbReference>
<evidence type="ECO:0000256" key="1">
    <source>
        <dbReference type="ARBA" id="ARBA00022741"/>
    </source>
</evidence>
<dbReference type="GO" id="GO:0016887">
    <property type="term" value="F:ATP hydrolysis activity"/>
    <property type="evidence" value="ECO:0007669"/>
    <property type="project" value="InterPro"/>
</dbReference>
<dbReference type="InterPro" id="IPR003439">
    <property type="entry name" value="ABC_transporter-like_ATP-bd"/>
</dbReference>
<feature type="transmembrane region" description="Helical" evidence="3">
    <location>
        <begin position="431"/>
        <end position="452"/>
    </location>
</feature>
<dbReference type="EMBL" id="CH964239">
    <property type="protein sequence ID" value="EDW82827.2"/>
    <property type="molecule type" value="Genomic_DNA"/>
</dbReference>
<dbReference type="HOGENOM" id="CLU_000604_19_1_1"/>
<dbReference type="InterPro" id="IPR027417">
    <property type="entry name" value="P-loop_NTPase"/>
</dbReference>
<evidence type="ECO:0000313" key="5">
    <source>
        <dbReference type="EMBL" id="EDW82827.2"/>
    </source>
</evidence>
<keyword evidence="1" id="KW-0547">Nucleotide-binding</keyword>
<feature type="domain" description="ABC transporter" evidence="4">
    <location>
        <begin position="1306"/>
        <end position="1538"/>
    </location>
</feature>
<dbReference type="SUPFAM" id="SSF52540">
    <property type="entry name" value="P-loop containing nucleoside triphosphate hydrolases"/>
    <property type="match status" value="2"/>
</dbReference>
<dbReference type="GO" id="GO:0005524">
    <property type="term" value="F:ATP binding"/>
    <property type="evidence" value="ECO:0007669"/>
    <property type="project" value="UniProtKB-KW"/>
</dbReference>
<dbReference type="eggNOG" id="KOG3589">
    <property type="taxonomic scope" value="Eukaryota"/>
</dbReference>
<feature type="transmembrane region" description="Helical" evidence="3">
    <location>
        <begin position="287"/>
        <end position="305"/>
    </location>
</feature>
<dbReference type="OrthoDB" id="7857434at2759"/>
<feature type="transmembrane region" description="Helical" evidence="3">
    <location>
        <begin position="383"/>
        <end position="402"/>
    </location>
</feature>
<evidence type="ECO:0000313" key="6">
    <source>
        <dbReference type="Proteomes" id="UP000007798"/>
    </source>
</evidence>
<dbReference type="Gene3D" id="3.40.50.300">
    <property type="entry name" value="P-loop containing nucleotide triphosphate hydrolases"/>
    <property type="match status" value="2"/>
</dbReference>
<dbReference type="InParanoid" id="B4NDB8"/>
<protein>
    <recommendedName>
        <fullName evidence="4">ABC transporter domain-containing protein</fullName>
    </recommendedName>
</protein>
<dbReference type="InterPro" id="IPR026082">
    <property type="entry name" value="ABCA"/>
</dbReference>
<keyword evidence="3" id="KW-1133">Transmembrane helix</keyword>